<dbReference type="PANTHER" id="PTHR44227:SF3">
    <property type="entry name" value="PROTEIN O-MANNOSYL-TRANSFERASE TMTC4"/>
    <property type="match status" value="1"/>
</dbReference>
<evidence type="ECO:0000313" key="5">
    <source>
        <dbReference type="Proteomes" id="UP000249447"/>
    </source>
</evidence>
<feature type="transmembrane region" description="Helical" evidence="3">
    <location>
        <begin position="92"/>
        <end position="109"/>
    </location>
</feature>
<sequence length="649" mass="70914">MSFHVTSQQHARILIYVALIGTAFLYWPGLSGPFILDDPFNLDPIQRWLDGQASIAEIIFGNSSGVLGRPVSMASFWVTVASGGMHPFPFKFGNLIIHLVCGLLIWQVVRRILARDTRLAAHAELLGAGVSIVWLLHPINVSTVLYAVQRMAQLSTLFVLASLWVYVSGRTYLEQGHSRKAAVYLFAAFPALLLLGVFSKENAAVAPALCLVIELAYFRNPLDTKQVKGFFGLFLALPCVLALTALLLSPERLIGLYDTRDFTLTERLLSQSRALFEYIGLLLWPRGGAMGVFVDDFATSTSLISPPSTLLAILGLFGVSIFALALRRRAPSLFAGWFLFLVGHGVESTFLPLELYFEHRNYLPGFGLIVALLGLASLATSSKIRLDARLASVLTASVAVLITLCLGLITRDQVLIWRSQESIARHALENRPTSLRAILENTGIAIKNSDYATAMALTRNLTSSDNPRHRLLGHIHSITVECLSGRGGSPDDLESATEERLDKVSLSEVQAFGPLAKAVAEGRCDKAIDASQVGDTIVKILDHTQAQSAASKPKWLMRTAAAQQYMRANRWSDAEAQAELAWQPGADAAVGALLTQVYIHNGKKEKASRVLSQVADRVDGYEIGGQREILRLQQKIDEMTSLKEEAPAS</sequence>
<feature type="transmembrane region" description="Helical" evidence="3">
    <location>
        <begin position="181"/>
        <end position="198"/>
    </location>
</feature>
<keyword evidence="1" id="KW-0677">Repeat</keyword>
<evidence type="ECO:0000256" key="3">
    <source>
        <dbReference type="SAM" id="Phobius"/>
    </source>
</evidence>
<dbReference type="EMBL" id="CP029843">
    <property type="protein sequence ID" value="AWV06503.1"/>
    <property type="molecule type" value="Genomic_DNA"/>
</dbReference>
<dbReference type="RefSeq" id="WP_111265670.1">
    <property type="nucleotide sequence ID" value="NZ_CP029843.1"/>
</dbReference>
<feature type="transmembrane region" description="Helical" evidence="3">
    <location>
        <begin position="229"/>
        <end position="248"/>
    </location>
</feature>
<feature type="transmembrane region" description="Helical" evidence="3">
    <location>
        <begin position="309"/>
        <end position="326"/>
    </location>
</feature>
<dbReference type="GO" id="GO:0035269">
    <property type="term" value="P:protein O-linked glycosylation via mannose"/>
    <property type="evidence" value="ECO:0007669"/>
    <property type="project" value="TreeGrafter"/>
</dbReference>
<accession>A0A2U9T229</accession>
<keyword evidence="3" id="KW-1133">Transmembrane helix</keyword>
<evidence type="ECO:0000256" key="2">
    <source>
        <dbReference type="ARBA" id="ARBA00022803"/>
    </source>
</evidence>
<feature type="transmembrane region" description="Helical" evidence="3">
    <location>
        <begin position="204"/>
        <end position="222"/>
    </location>
</feature>
<feature type="transmembrane region" description="Helical" evidence="3">
    <location>
        <begin position="12"/>
        <end position="30"/>
    </location>
</feature>
<reference evidence="4 5" key="1">
    <citation type="submission" date="2018-05" db="EMBL/GenBank/DDBJ databases">
        <title>The complete genome of Lysobacter maris HZ9B, a marine bacterium antagonistic against terrestrial plant pathogens.</title>
        <authorList>
            <person name="Zhang X.-Q."/>
        </authorList>
    </citation>
    <scope>NUCLEOTIDE SEQUENCE [LARGE SCALE GENOMIC DNA]</scope>
    <source>
        <strain evidence="4 5">HZ9B</strain>
    </source>
</reference>
<proteinExistence type="predicted"/>
<dbReference type="InterPro" id="IPR052346">
    <property type="entry name" value="O-mannosyl-transferase_TMTC"/>
</dbReference>
<feature type="transmembrane region" description="Helical" evidence="3">
    <location>
        <begin position="391"/>
        <end position="409"/>
    </location>
</feature>
<feature type="transmembrane region" description="Helical" evidence="3">
    <location>
        <begin position="151"/>
        <end position="169"/>
    </location>
</feature>
<dbReference type="KEGG" id="lmb:C9I47_0782"/>
<dbReference type="GO" id="GO:0030968">
    <property type="term" value="P:endoplasmic reticulum unfolded protein response"/>
    <property type="evidence" value="ECO:0007669"/>
    <property type="project" value="TreeGrafter"/>
</dbReference>
<keyword evidence="2" id="KW-0802">TPR repeat</keyword>
<keyword evidence="3" id="KW-0812">Transmembrane</keyword>
<name>A0A2U9T229_9GAMM</name>
<keyword evidence="5" id="KW-1185">Reference proteome</keyword>
<feature type="transmembrane region" description="Helical" evidence="3">
    <location>
        <begin position="333"/>
        <end position="350"/>
    </location>
</feature>
<evidence type="ECO:0000256" key="1">
    <source>
        <dbReference type="ARBA" id="ARBA00022737"/>
    </source>
</evidence>
<dbReference type="Proteomes" id="UP000249447">
    <property type="component" value="Chromosome"/>
</dbReference>
<dbReference type="OrthoDB" id="8566379at2"/>
<keyword evidence="3" id="KW-0472">Membrane</keyword>
<evidence type="ECO:0008006" key="6">
    <source>
        <dbReference type="Google" id="ProtNLM"/>
    </source>
</evidence>
<dbReference type="PANTHER" id="PTHR44227">
    <property type="match status" value="1"/>
</dbReference>
<evidence type="ECO:0000313" key="4">
    <source>
        <dbReference type="EMBL" id="AWV06503.1"/>
    </source>
</evidence>
<feature type="transmembrane region" description="Helical" evidence="3">
    <location>
        <begin position="121"/>
        <end position="139"/>
    </location>
</feature>
<dbReference type="GO" id="GO:0000030">
    <property type="term" value="F:mannosyltransferase activity"/>
    <property type="evidence" value="ECO:0007669"/>
    <property type="project" value="TreeGrafter"/>
</dbReference>
<organism evidence="4 5">
    <name type="scientific">Marilutibacter maris</name>
    <dbReference type="NCBI Taxonomy" id="1605891"/>
    <lineage>
        <taxon>Bacteria</taxon>
        <taxon>Pseudomonadati</taxon>
        <taxon>Pseudomonadota</taxon>
        <taxon>Gammaproteobacteria</taxon>
        <taxon>Lysobacterales</taxon>
        <taxon>Lysobacteraceae</taxon>
        <taxon>Marilutibacter</taxon>
    </lineage>
</organism>
<gene>
    <name evidence="4" type="ORF">C9I47_0782</name>
</gene>
<protein>
    <recommendedName>
        <fullName evidence="6">Tetratricopeptide repeat protein</fullName>
    </recommendedName>
</protein>
<dbReference type="AlphaFoldDB" id="A0A2U9T229"/>
<feature type="transmembrane region" description="Helical" evidence="3">
    <location>
        <begin position="362"/>
        <end position="379"/>
    </location>
</feature>